<dbReference type="EMBL" id="FR904385">
    <property type="protein sequence ID" value="CDQ61655.1"/>
    <property type="molecule type" value="Genomic_DNA"/>
</dbReference>
<gene>
    <name evidence="1" type="ORF">GSONMT00065579001</name>
</gene>
<evidence type="ECO:0000313" key="1">
    <source>
        <dbReference type="EMBL" id="CDQ61655.1"/>
    </source>
</evidence>
<sequence length="75" mass="9072">MAEPKRLREDKLVKEILSLISVEDLDEEGKVQLFSLQLEMDRVYEERAKGTFVRSRRRWLEEGKKKKNIRIFLYS</sequence>
<dbReference type="PaxDb" id="8022-A0A060WAS0"/>
<dbReference type="AlphaFoldDB" id="A0A060WAS0"/>
<reference evidence="1 2" key="1">
    <citation type="journal article" date="2014" name="Nat. Commun.">
        <title>The rainbow trout genome provides novel insights into evolution after whole-genome duplication in vertebrates.</title>
        <authorList>
            <person name="Berthelot C."/>
            <person name="Brunet F."/>
            <person name="Chalopin D."/>
            <person name="Juanchich A."/>
            <person name="Bernard M."/>
            <person name="Noel B."/>
            <person name="Bento P."/>
            <person name="Da Silva C."/>
            <person name="Labadie K."/>
            <person name="Alberti A."/>
            <person name="Aury J.M."/>
            <person name="Louis A."/>
            <person name="Dehais P."/>
            <person name="Bardou P."/>
            <person name="Montfort J."/>
            <person name="Klopp C."/>
            <person name="Cabau C."/>
            <person name="Gaspin C."/>
            <person name="Thorgaard G.H."/>
            <person name="Boussaha M."/>
            <person name="Quillet E."/>
            <person name="Guyomard R."/>
            <person name="Galiana D."/>
            <person name="Bobe J."/>
            <person name="Volff J.N."/>
            <person name="Genet C."/>
            <person name="Wincker P."/>
            <person name="Jaillon O."/>
            <person name="Roest Crollius H."/>
            <person name="Guiguen Y."/>
        </authorList>
    </citation>
    <scope>NUCLEOTIDE SEQUENCE [LARGE SCALE GENOMIC DNA]</scope>
</reference>
<accession>A0A060WAS0</accession>
<protein>
    <submittedName>
        <fullName evidence="1">Uncharacterized protein</fullName>
    </submittedName>
</protein>
<proteinExistence type="predicted"/>
<evidence type="ECO:0000313" key="2">
    <source>
        <dbReference type="Proteomes" id="UP000193380"/>
    </source>
</evidence>
<organism evidence="1 2">
    <name type="scientific">Oncorhynchus mykiss</name>
    <name type="common">Rainbow trout</name>
    <name type="synonym">Salmo gairdneri</name>
    <dbReference type="NCBI Taxonomy" id="8022"/>
    <lineage>
        <taxon>Eukaryota</taxon>
        <taxon>Metazoa</taxon>
        <taxon>Chordata</taxon>
        <taxon>Craniata</taxon>
        <taxon>Vertebrata</taxon>
        <taxon>Euteleostomi</taxon>
        <taxon>Actinopterygii</taxon>
        <taxon>Neopterygii</taxon>
        <taxon>Teleostei</taxon>
        <taxon>Protacanthopterygii</taxon>
        <taxon>Salmoniformes</taxon>
        <taxon>Salmonidae</taxon>
        <taxon>Salmoninae</taxon>
        <taxon>Oncorhynchus</taxon>
    </lineage>
</organism>
<name>A0A060WAS0_ONCMY</name>
<dbReference type="Proteomes" id="UP000193380">
    <property type="component" value="Chromosome 1"/>
</dbReference>